<dbReference type="Proteomes" id="UP000681967">
    <property type="component" value="Unassembled WGS sequence"/>
</dbReference>
<evidence type="ECO:0000256" key="1">
    <source>
        <dbReference type="SAM" id="Coils"/>
    </source>
</evidence>
<evidence type="ECO:0000313" key="7">
    <source>
        <dbReference type="EMBL" id="CAF3884297.1"/>
    </source>
</evidence>
<dbReference type="Proteomes" id="UP000681720">
    <property type="component" value="Unassembled WGS sequence"/>
</dbReference>
<keyword evidence="1" id="KW-0175">Coiled coil</keyword>
<evidence type="ECO:0000313" key="3">
    <source>
        <dbReference type="EMBL" id="CAF1642977.1"/>
    </source>
</evidence>
<evidence type="ECO:0000313" key="4">
    <source>
        <dbReference type="EMBL" id="CAF2087572.1"/>
    </source>
</evidence>
<dbReference type="EMBL" id="CAJNOV010014569">
    <property type="protein sequence ID" value="CAF1555609.1"/>
    <property type="molecule type" value="Genomic_DNA"/>
</dbReference>
<dbReference type="AlphaFoldDB" id="A0A816DYE4"/>
<dbReference type="Proteomes" id="UP000663834">
    <property type="component" value="Unassembled WGS sequence"/>
</dbReference>
<dbReference type="EMBL" id="CAJOBJ010001495">
    <property type="protein sequence ID" value="CAF3882008.1"/>
    <property type="molecule type" value="Genomic_DNA"/>
</dbReference>
<feature type="coiled-coil region" evidence="1">
    <location>
        <begin position="191"/>
        <end position="218"/>
    </location>
</feature>
<dbReference type="Proteomes" id="UP000676336">
    <property type="component" value="Unassembled WGS sequence"/>
</dbReference>
<name>A0A816DYE4_9BILA</name>
<dbReference type="OrthoDB" id="10033052at2759"/>
<dbReference type="EMBL" id="CAJOBI010000604">
    <property type="protein sequence ID" value="CAF3834330.1"/>
    <property type="molecule type" value="Genomic_DNA"/>
</dbReference>
<comment type="caution">
    <text evidence="3">The sequence shown here is derived from an EMBL/GenBank/DDBJ whole genome shotgun (WGS) entry which is preliminary data.</text>
</comment>
<evidence type="ECO:0000313" key="8">
    <source>
        <dbReference type="Proteomes" id="UP000663834"/>
    </source>
</evidence>
<proteinExistence type="predicted"/>
<reference evidence="3" key="1">
    <citation type="submission" date="2021-02" db="EMBL/GenBank/DDBJ databases">
        <authorList>
            <person name="Nowell W R."/>
        </authorList>
    </citation>
    <scope>NUCLEOTIDE SEQUENCE</scope>
</reference>
<organism evidence="3 8">
    <name type="scientific">Rotaria magnacalcarata</name>
    <dbReference type="NCBI Taxonomy" id="392030"/>
    <lineage>
        <taxon>Eukaryota</taxon>
        <taxon>Metazoa</taxon>
        <taxon>Spiralia</taxon>
        <taxon>Gnathifera</taxon>
        <taxon>Rotifera</taxon>
        <taxon>Eurotatoria</taxon>
        <taxon>Bdelloidea</taxon>
        <taxon>Philodinida</taxon>
        <taxon>Philodinidae</taxon>
        <taxon>Rotaria</taxon>
    </lineage>
</organism>
<gene>
    <name evidence="7" type="ORF">BYL167_LOCUS7614</name>
    <name evidence="2" type="ORF">CJN711_LOCUS30751</name>
    <name evidence="6" type="ORF">GIL414_LOCUS5593</name>
    <name evidence="3" type="ORF">KQP761_LOCUS28413</name>
    <name evidence="4" type="ORF">MBJ925_LOCUS19761</name>
    <name evidence="5" type="ORF">SMN809_LOCUS3057</name>
</gene>
<accession>A0A816DYE4</accession>
<dbReference type="Proteomes" id="UP000663855">
    <property type="component" value="Unassembled WGS sequence"/>
</dbReference>
<dbReference type="EMBL" id="CAJOBH010001991">
    <property type="protein sequence ID" value="CAF3884297.1"/>
    <property type="molecule type" value="Genomic_DNA"/>
</dbReference>
<sequence>MNLSLALNQNSSLEYDHYEKHFQVQPKKKEGLATKLRNSLQITRKPSIVSRPRKASESGLNNLNPQSQELILRTVDKIKRDDSEHVINVLDESRTIFRSSYEEFKREQDECRKQLEEISKIKATKQTSKENAIPLSIFMHRKSETADGRCNMRLNSAVSPKYQAYFEALLSSDENDSQHPTDKAAVLKYIRRRERQKCAEENKKNHELSEDIREKQTAEIIETMEVVDIKLQHERQRQNELLRMRMQENKIRSQNRIQANEIIDQANEADLARQRFENVQREKIEARLSAVRQRPNSINIIHVQNIANENDNEALNEEQVEATKKSLQLLNEHDEHRQMYTTASVYGNRYKNEKIPSIDI</sequence>
<evidence type="ECO:0000313" key="2">
    <source>
        <dbReference type="EMBL" id="CAF1555609.1"/>
    </source>
</evidence>
<dbReference type="Proteomes" id="UP000663824">
    <property type="component" value="Unassembled WGS sequence"/>
</dbReference>
<dbReference type="EMBL" id="CAJNOW010015572">
    <property type="protein sequence ID" value="CAF1642977.1"/>
    <property type="molecule type" value="Genomic_DNA"/>
</dbReference>
<evidence type="ECO:0000313" key="6">
    <source>
        <dbReference type="EMBL" id="CAF3882008.1"/>
    </source>
</evidence>
<evidence type="ECO:0000313" key="5">
    <source>
        <dbReference type="EMBL" id="CAF3834330.1"/>
    </source>
</evidence>
<protein>
    <submittedName>
        <fullName evidence="3">Uncharacterized protein</fullName>
    </submittedName>
</protein>
<dbReference type="EMBL" id="CAJNRE010010038">
    <property type="protein sequence ID" value="CAF2087572.1"/>
    <property type="molecule type" value="Genomic_DNA"/>
</dbReference>